<dbReference type="InterPro" id="IPR036964">
    <property type="entry name" value="RASGEF_cat_dom_sf"/>
</dbReference>
<dbReference type="AlphaFoldDB" id="A0A9N9JME1"/>
<dbReference type="Proteomes" id="UP000789342">
    <property type="component" value="Unassembled WGS sequence"/>
</dbReference>
<evidence type="ECO:0000313" key="4">
    <source>
        <dbReference type="EMBL" id="CAG8786023.1"/>
    </source>
</evidence>
<comment type="caution">
    <text evidence="4">The sequence shown here is derived from an EMBL/GenBank/DDBJ whole genome shotgun (WGS) entry which is preliminary data.</text>
</comment>
<accession>A0A9N9JME1</accession>
<feature type="domain" description="Ras-GEF" evidence="3">
    <location>
        <begin position="1"/>
        <end position="198"/>
    </location>
</feature>
<sequence length="220" mass="25019">CKALGDMAGWMAVASGICSPGIVRLKETWRRVNEQWRSIVINDWVPILSSLGGLYGEIDHENLNSLQLVIHDKKEKSKTKSIPYFGFITLTLEYLNSTIPSVIDRNVGETSRVGSRNNSISGMGVINFEKYWQIYDTIISSLDQWDSCGDYMNYDISLCPFSPSTPLQKYFHNLNSIPASSTLDAWQLFDASLMCEPRLHGQYLEYHARQRKTHSAYIPL</sequence>
<dbReference type="PROSITE" id="PS50009">
    <property type="entry name" value="RASGEF_CAT"/>
    <property type="match status" value="1"/>
</dbReference>
<dbReference type="PANTHER" id="PTHR23113">
    <property type="entry name" value="GUANINE NUCLEOTIDE EXCHANGE FACTOR"/>
    <property type="match status" value="1"/>
</dbReference>
<keyword evidence="5" id="KW-1185">Reference proteome</keyword>
<dbReference type="Gene3D" id="1.10.840.10">
    <property type="entry name" value="Ras guanine-nucleotide exchange factors catalytic domain"/>
    <property type="match status" value="1"/>
</dbReference>
<organism evidence="4 5">
    <name type="scientific">Acaulospora morrowiae</name>
    <dbReference type="NCBI Taxonomy" id="94023"/>
    <lineage>
        <taxon>Eukaryota</taxon>
        <taxon>Fungi</taxon>
        <taxon>Fungi incertae sedis</taxon>
        <taxon>Mucoromycota</taxon>
        <taxon>Glomeromycotina</taxon>
        <taxon>Glomeromycetes</taxon>
        <taxon>Diversisporales</taxon>
        <taxon>Acaulosporaceae</taxon>
        <taxon>Acaulospora</taxon>
    </lineage>
</organism>
<feature type="non-terminal residue" evidence="4">
    <location>
        <position position="1"/>
    </location>
</feature>
<protein>
    <submittedName>
        <fullName evidence="4">8919_t:CDS:1</fullName>
    </submittedName>
</protein>
<keyword evidence="1 2" id="KW-0344">Guanine-nucleotide releasing factor</keyword>
<evidence type="ECO:0000256" key="2">
    <source>
        <dbReference type="PROSITE-ProRule" id="PRU00168"/>
    </source>
</evidence>
<reference evidence="4" key="1">
    <citation type="submission" date="2021-06" db="EMBL/GenBank/DDBJ databases">
        <authorList>
            <person name="Kallberg Y."/>
            <person name="Tangrot J."/>
            <person name="Rosling A."/>
        </authorList>
    </citation>
    <scope>NUCLEOTIDE SEQUENCE</scope>
    <source>
        <strain evidence="4">CL551</strain>
    </source>
</reference>
<name>A0A9N9JME1_9GLOM</name>
<gene>
    <name evidence="4" type="ORF">AMORRO_LOCUS17735</name>
</gene>
<dbReference type="PANTHER" id="PTHR23113:SF99">
    <property type="entry name" value="RASGEF DOMAIN-CONTAINING PROTEIN"/>
    <property type="match status" value="1"/>
</dbReference>
<dbReference type="EMBL" id="CAJVPV010056727">
    <property type="protein sequence ID" value="CAG8786023.1"/>
    <property type="molecule type" value="Genomic_DNA"/>
</dbReference>
<dbReference type="GO" id="GO:0007264">
    <property type="term" value="P:small GTPase-mediated signal transduction"/>
    <property type="evidence" value="ECO:0007669"/>
    <property type="project" value="InterPro"/>
</dbReference>
<dbReference type="InterPro" id="IPR001895">
    <property type="entry name" value="RASGEF_cat_dom"/>
</dbReference>
<evidence type="ECO:0000313" key="5">
    <source>
        <dbReference type="Proteomes" id="UP000789342"/>
    </source>
</evidence>
<dbReference type="SUPFAM" id="SSF48366">
    <property type="entry name" value="Ras GEF"/>
    <property type="match status" value="1"/>
</dbReference>
<dbReference type="Pfam" id="PF00617">
    <property type="entry name" value="RasGEF"/>
    <property type="match status" value="1"/>
</dbReference>
<dbReference type="InterPro" id="IPR008937">
    <property type="entry name" value="Ras-like_GEF"/>
</dbReference>
<evidence type="ECO:0000259" key="3">
    <source>
        <dbReference type="PROSITE" id="PS50009"/>
    </source>
</evidence>
<feature type="non-terminal residue" evidence="4">
    <location>
        <position position="220"/>
    </location>
</feature>
<dbReference type="GO" id="GO:0005085">
    <property type="term" value="F:guanyl-nucleotide exchange factor activity"/>
    <property type="evidence" value="ECO:0007669"/>
    <property type="project" value="UniProtKB-KW"/>
</dbReference>
<dbReference type="OrthoDB" id="79452at2759"/>
<dbReference type="InterPro" id="IPR023578">
    <property type="entry name" value="Ras_GEF_dom_sf"/>
</dbReference>
<proteinExistence type="predicted"/>
<evidence type="ECO:0000256" key="1">
    <source>
        <dbReference type="ARBA" id="ARBA00022658"/>
    </source>
</evidence>